<organism evidence="2 3">
    <name type="scientific">Hypholoma sublateritium (strain FD-334 SS-4)</name>
    <dbReference type="NCBI Taxonomy" id="945553"/>
    <lineage>
        <taxon>Eukaryota</taxon>
        <taxon>Fungi</taxon>
        <taxon>Dikarya</taxon>
        <taxon>Basidiomycota</taxon>
        <taxon>Agaricomycotina</taxon>
        <taxon>Agaricomycetes</taxon>
        <taxon>Agaricomycetidae</taxon>
        <taxon>Agaricales</taxon>
        <taxon>Agaricineae</taxon>
        <taxon>Strophariaceae</taxon>
        <taxon>Hypholoma</taxon>
    </lineage>
</organism>
<keyword evidence="1" id="KW-0472">Membrane</keyword>
<accession>A0A0D2NTZ6</accession>
<dbReference type="SUPFAM" id="SSF63829">
    <property type="entry name" value="Calcium-dependent phosphotriesterase"/>
    <property type="match status" value="1"/>
</dbReference>
<feature type="transmembrane region" description="Helical" evidence="1">
    <location>
        <begin position="7"/>
        <end position="26"/>
    </location>
</feature>
<dbReference type="Proteomes" id="UP000054270">
    <property type="component" value="Unassembled WGS sequence"/>
</dbReference>
<sequence>MGVLQRVLLSTTIVLLAIIGGFYQIYLKSFLARAGISPSRLVQSLNNKNCKIIPELQACEELILHQPSGLVYLACSTPLSRAHWIPAMEQFNTTGASTTDYVAMYDPATSHVTRLTTSDFNNGRGLSLHGMDVVASTLHPEHLFIYLVNHRIPLGGAPPSDVGADSVVEIFETVLGSTSMQHVKTVADGNAIVTPNSVLGSPDGKSFYVTNDHGARVGFARKLNLIGSKSAFVGYCHVDEGCRPALSKITSTNGITAASNGTIYVANSITGVVEVLERQSDDTLVATDSIKTEYFLDNLSIDDDGQILAAAVPRLPLAGKHMKNPSLTSPTLILRLSINIGSNAFYGEKYKVEKVFEDDGTVMSGGTSASYDSARRKLYLSGIASPYAVVCDV</sequence>
<dbReference type="OMA" id="QACEDMW"/>
<evidence type="ECO:0000256" key="1">
    <source>
        <dbReference type="SAM" id="Phobius"/>
    </source>
</evidence>
<dbReference type="EMBL" id="KN817571">
    <property type="protein sequence ID" value="KJA20041.1"/>
    <property type="molecule type" value="Genomic_DNA"/>
</dbReference>
<keyword evidence="1" id="KW-0812">Transmembrane</keyword>
<proteinExistence type="predicted"/>
<keyword evidence="3" id="KW-1185">Reference proteome</keyword>
<keyword evidence="1" id="KW-1133">Transmembrane helix</keyword>
<name>A0A0D2NTZ6_HYPSF</name>
<dbReference type="OrthoDB" id="5307922at2759"/>
<dbReference type="PANTHER" id="PTHR11799">
    <property type="entry name" value="PARAOXONASE"/>
    <property type="match status" value="1"/>
</dbReference>
<dbReference type="InterPro" id="IPR011042">
    <property type="entry name" value="6-blade_b-propeller_TolB-like"/>
</dbReference>
<evidence type="ECO:0000313" key="2">
    <source>
        <dbReference type="EMBL" id="KJA20041.1"/>
    </source>
</evidence>
<dbReference type="AlphaFoldDB" id="A0A0D2NTZ6"/>
<dbReference type="PANTHER" id="PTHR11799:SF12">
    <property type="entry name" value="PARAOXONASE-RELATED"/>
    <property type="match status" value="1"/>
</dbReference>
<gene>
    <name evidence="2" type="ORF">HYPSUDRAFT_43660</name>
</gene>
<dbReference type="Gene3D" id="2.120.10.30">
    <property type="entry name" value="TolB, C-terminal domain"/>
    <property type="match status" value="1"/>
</dbReference>
<dbReference type="InterPro" id="IPR051288">
    <property type="entry name" value="Serum_paraoxonase/arylesterase"/>
</dbReference>
<reference evidence="3" key="1">
    <citation type="submission" date="2014-04" db="EMBL/GenBank/DDBJ databases">
        <title>Evolutionary Origins and Diversification of the Mycorrhizal Mutualists.</title>
        <authorList>
            <consortium name="DOE Joint Genome Institute"/>
            <consortium name="Mycorrhizal Genomics Consortium"/>
            <person name="Kohler A."/>
            <person name="Kuo A."/>
            <person name="Nagy L.G."/>
            <person name="Floudas D."/>
            <person name="Copeland A."/>
            <person name="Barry K.W."/>
            <person name="Cichocki N."/>
            <person name="Veneault-Fourrey C."/>
            <person name="LaButti K."/>
            <person name="Lindquist E.A."/>
            <person name="Lipzen A."/>
            <person name="Lundell T."/>
            <person name="Morin E."/>
            <person name="Murat C."/>
            <person name="Riley R."/>
            <person name="Ohm R."/>
            <person name="Sun H."/>
            <person name="Tunlid A."/>
            <person name="Henrissat B."/>
            <person name="Grigoriev I.V."/>
            <person name="Hibbett D.S."/>
            <person name="Martin F."/>
        </authorList>
    </citation>
    <scope>NUCLEOTIDE SEQUENCE [LARGE SCALE GENOMIC DNA]</scope>
    <source>
        <strain evidence="3">FD-334 SS-4</strain>
    </source>
</reference>
<protein>
    <recommendedName>
        <fullName evidence="4">SMP-30/Gluconolactonase/LRE-like region domain-containing protein</fullName>
    </recommendedName>
</protein>
<evidence type="ECO:0008006" key="4">
    <source>
        <dbReference type="Google" id="ProtNLM"/>
    </source>
</evidence>
<evidence type="ECO:0000313" key="3">
    <source>
        <dbReference type="Proteomes" id="UP000054270"/>
    </source>
</evidence>